<evidence type="ECO:0000313" key="3">
    <source>
        <dbReference type="Proteomes" id="UP000625711"/>
    </source>
</evidence>
<accession>A0A834MJS2</accession>
<proteinExistence type="predicted"/>
<keyword evidence="3" id="KW-1185">Reference proteome</keyword>
<organism evidence="2 3">
    <name type="scientific">Rhynchophorus ferrugineus</name>
    <name type="common">Red palm weevil</name>
    <name type="synonym">Curculio ferrugineus</name>
    <dbReference type="NCBI Taxonomy" id="354439"/>
    <lineage>
        <taxon>Eukaryota</taxon>
        <taxon>Metazoa</taxon>
        <taxon>Ecdysozoa</taxon>
        <taxon>Arthropoda</taxon>
        <taxon>Hexapoda</taxon>
        <taxon>Insecta</taxon>
        <taxon>Pterygota</taxon>
        <taxon>Neoptera</taxon>
        <taxon>Endopterygota</taxon>
        <taxon>Coleoptera</taxon>
        <taxon>Polyphaga</taxon>
        <taxon>Cucujiformia</taxon>
        <taxon>Curculionidae</taxon>
        <taxon>Dryophthorinae</taxon>
        <taxon>Rhynchophorus</taxon>
    </lineage>
</organism>
<feature type="region of interest" description="Disordered" evidence="1">
    <location>
        <begin position="35"/>
        <end position="124"/>
    </location>
</feature>
<feature type="compositionally biased region" description="Basic and acidic residues" evidence="1">
    <location>
        <begin position="89"/>
        <end position="112"/>
    </location>
</feature>
<gene>
    <name evidence="2" type="ORF">GWI33_010196</name>
</gene>
<evidence type="ECO:0000256" key="1">
    <source>
        <dbReference type="SAM" id="MobiDB-lite"/>
    </source>
</evidence>
<dbReference type="EMBL" id="JAACXV010000047">
    <property type="protein sequence ID" value="KAF7285701.1"/>
    <property type="molecule type" value="Genomic_DNA"/>
</dbReference>
<feature type="compositionally biased region" description="Basic residues" evidence="1">
    <location>
        <begin position="52"/>
        <end position="62"/>
    </location>
</feature>
<sequence>MGCELLLSHQLSILDNSLLMEINISRIEQSRILKAHSGGEGETKRREARGGERRRRLGRQMARRGDGPGGEVVEAGSGERLEEAEELEERGGGRGRDPRAREGGRRRQREEAAGGGVGEGKGGIAKRIREIEAVPKQYQFFLLVLVIGA</sequence>
<evidence type="ECO:0000313" key="2">
    <source>
        <dbReference type="EMBL" id="KAF7285701.1"/>
    </source>
</evidence>
<feature type="compositionally biased region" description="Basic and acidic residues" evidence="1">
    <location>
        <begin position="37"/>
        <end position="51"/>
    </location>
</feature>
<comment type="caution">
    <text evidence="2">The sequence shown here is derived from an EMBL/GenBank/DDBJ whole genome shotgun (WGS) entry which is preliminary data.</text>
</comment>
<dbReference type="Proteomes" id="UP000625711">
    <property type="component" value="Unassembled WGS sequence"/>
</dbReference>
<protein>
    <submittedName>
        <fullName evidence="2">Uncharacterized protein</fullName>
    </submittedName>
</protein>
<reference evidence="2" key="1">
    <citation type="submission" date="2020-08" db="EMBL/GenBank/DDBJ databases">
        <title>Genome sequencing and assembly of the red palm weevil Rhynchophorus ferrugineus.</title>
        <authorList>
            <person name="Dias G.B."/>
            <person name="Bergman C.M."/>
            <person name="Manee M."/>
        </authorList>
    </citation>
    <scope>NUCLEOTIDE SEQUENCE</scope>
    <source>
        <strain evidence="2">AA-2017</strain>
        <tissue evidence="2">Whole larva</tissue>
    </source>
</reference>
<name>A0A834MJS2_RHYFE</name>
<feature type="compositionally biased region" description="Gly residues" evidence="1">
    <location>
        <begin position="113"/>
        <end position="123"/>
    </location>
</feature>
<dbReference type="AlphaFoldDB" id="A0A834MJS2"/>